<evidence type="ECO:0000256" key="4">
    <source>
        <dbReference type="ARBA" id="ARBA00047733"/>
    </source>
</evidence>
<dbReference type="PANTHER" id="PTHR43362:SF1">
    <property type="entry name" value="MANNITOL DEHYDROGENASE 2-RELATED"/>
    <property type="match status" value="1"/>
</dbReference>
<comment type="catalytic activity">
    <reaction evidence="4">
        <text>D-mannitol + NAD(+) = D-fructose + NADH + H(+)</text>
        <dbReference type="Rhea" id="RHEA:12084"/>
        <dbReference type="ChEBI" id="CHEBI:15378"/>
        <dbReference type="ChEBI" id="CHEBI:16899"/>
        <dbReference type="ChEBI" id="CHEBI:37721"/>
        <dbReference type="ChEBI" id="CHEBI:57540"/>
        <dbReference type="ChEBI" id="CHEBI:57945"/>
        <dbReference type="EC" id="1.1.1.67"/>
    </reaction>
</comment>
<dbReference type="PANTHER" id="PTHR43362">
    <property type="entry name" value="MANNITOL DEHYDROGENASE DSF1-RELATED"/>
    <property type="match status" value="1"/>
</dbReference>
<dbReference type="Gene3D" id="3.40.50.720">
    <property type="entry name" value="NAD(P)-binding Rossmann-like Domain"/>
    <property type="match status" value="1"/>
</dbReference>
<dbReference type="InterPro" id="IPR008927">
    <property type="entry name" value="6-PGluconate_DH-like_C_sf"/>
</dbReference>
<dbReference type="GO" id="GO:0050086">
    <property type="term" value="F:mannitol 2-dehydrogenase activity"/>
    <property type="evidence" value="ECO:0007669"/>
    <property type="project" value="UniProtKB-EC"/>
</dbReference>
<dbReference type="EC" id="1.1.1.67" evidence="3"/>
<protein>
    <recommendedName>
        <fullName evidence="3">mannitol 2-dehydrogenase</fullName>
        <ecNumber evidence="3">1.1.1.67</ecNumber>
    </recommendedName>
</protein>
<dbReference type="AlphaFoldDB" id="A0A5J4Z5W9"/>
<evidence type="ECO:0000259" key="6">
    <source>
        <dbReference type="Pfam" id="PF08125"/>
    </source>
</evidence>
<dbReference type="InterPro" id="IPR000669">
    <property type="entry name" value="Mannitol_DH"/>
</dbReference>
<accession>A0A5J4Z5W9</accession>
<dbReference type="SUPFAM" id="SSF48179">
    <property type="entry name" value="6-phosphogluconate dehydrogenase C-terminal domain-like"/>
    <property type="match status" value="1"/>
</dbReference>
<dbReference type="InterPro" id="IPR013328">
    <property type="entry name" value="6PGD_dom2"/>
</dbReference>
<comment type="caution">
    <text evidence="7">The sequence shown here is derived from an EMBL/GenBank/DDBJ whole genome shotgun (WGS) entry which is preliminary data.</text>
</comment>
<proteinExistence type="inferred from homology"/>
<dbReference type="InterPro" id="IPR013131">
    <property type="entry name" value="Mannitol_DH_N"/>
</dbReference>
<dbReference type="InterPro" id="IPR013118">
    <property type="entry name" value="Mannitol_DH_C"/>
</dbReference>
<evidence type="ECO:0000256" key="1">
    <source>
        <dbReference type="ARBA" id="ARBA00006541"/>
    </source>
</evidence>
<comment type="similarity">
    <text evidence="1">Belongs to the mannitol dehydrogenase family.</text>
</comment>
<dbReference type="Pfam" id="PF08125">
    <property type="entry name" value="Mannitol_dh_C"/>
    <property type="match status" value="1"/>
</dbReference>
<dbReference type="OMA" id="IVASWAR"/>
<dbReference type="PRINTS" id="PR00084">
    <property type="entry name" value="MTLDHDRGNASE"/>
</dbReference>
<evidence type="ECO:0000256" key="2">
    <source>
        <dbReference type="ARBA" id="ARBA00023002"/>
    </source>
</evidence>
<dbReference type="OrthoDB" id="418169at2759"/>
<dbReference type="Proteomes" id="UP000324585">
    <property type="component" value="Unassembled WGS sequence"/>
</dbReference>
<dbReference type="Pfam" id="PF01232">
    <property type="entry name" value="Mannitol_dh"/>
    <property type="match status" value="1"/>
</dbReference>
<evidence type="ECO:0000313" key="7">
    <source>
        <dbReference type="EMBL" id="KAA8498037.1"/>
    </source>
</evidence>
<organism evidence="7 8">
    <name type="scientific">Porphyridium purpureum</name>
    <name type="common">Red alga</name>
    <name type="synonym">Porphyridium cruentum</name>
    <dbReference type="NCBI Taxonomy" id="35688"/>
    <lineage>
        <taxon>Eukaryota</taxon>
        <taxon>Rhodophyta</taxon>
        <taxon>Bangiophyceae</taxon>
        <taxon>Porphyridiales</taxon>
        <taxon>Porphyridiaceae</taxon>
        <taxon>Porphyridium</taxon>
    </lineage>
</organism>
<dbReference type="SUPFAM" id="SSF51735">
    <property type="entry name" value="NAD(P)-binding Rossmann-fold domains"/>
    <property type="match status" value="1"/>
</dbReference>
<keyword evidence="2" id="KW-0560">Oxidoreductase</keyword>
<reference evidence="8" key="1">
    <citation type="journal article" date="2019" name="Nat. Commun.">
        <title>Expansion of phycobilisome linker gene families in mesophilic red algae.</title>
        <authorList>
            <person name="Lee J."/>
            <person name="Kim D."/>
            <person name="Bhattacharya D."/>
            <person name="Yoon H.S."/>
        </authorList>
    </citation>
    <scope>NUCLEOTIDE SEQUENCE [LARGE SCALE GENOMIC DNA]</scope>
    <source>
        <strain evidence="8">CCMP 1328</strain>
    </source>
</reference>
<dbReference type="InterPro" id="IPR036291">
    <property type="entry name" value="NAD(P)-bd_dom_sf"/>
</dbReference>
<dbReference type="EMBL" id="VRMN01000001">
    <property type="protein sequence ID" value="KAA8498037.1"/>
    <property type="molecule type" value="Genomic_DNA"/>
</dbReference>
<feature type="domain" description="Mannitol dehydrogenase C-terminal" evidence="6">
    <location>
        <begin position="311"/>
        <end position="496"/>
    </location>
</feature>
<evidence type="ECO:0000313" key="8">
    <source>
        <dbReference type="Proteomes" id="UP000324585"/>
    </source>
</evidence>
<feature type="domain" description="Mannitol dehydrogenase N-terminal" evidence="5">
    <location>
        <begin position="38"/>
        <end position="295"/>
    </location>
</feature>
<dbReference type="InterPro" id="IPR050988">
    <property type="entry name" value="Mannitol_DH/Oxidoreductase"/>
</dbReference>
<dbReference type="Gene3D" id="1.10.1040.10">
    <property type="entry name" value="N-(1-d-carboxylethyl)-l-norvaline Dehydrogenase, domain 2"/>
    <property type="match status" value="1"/>
</dbReference>
<evidence type="ECO:0000256" key="3">
    <source>
        <dbReference type="ARBA" id="ARBA00038970"/>
    </source>
</evidence>
<gene>
    <name evidence="7" type="ORF">FVE85_5622</name>
</gene>
<keyword evidence="8" id="KW-1185">Reference proteome</keyword>
<evidence type="ECO:0000259" key="5">
    <source>
        <dbReference type="Pfam" id="PF01232"/>
    </source>
</evidence>
<sequence>MELGTQIVEAWRNGARAGLPQDGAVGVPEFDRSRCDVGIVHLGVGGFVRAHLALYTQRLLEKQFREACSAAVQLQWGICGVGVLPTDRDLVQRLQSQDNLYSILEKGGAAGGEAVRLRIVGSILETLLLCEEQDRKRVFERMVSPKTHIVSLTITEKGYMLDGARQLLHVEQDPERPVTAIGVIVLALEMRRRKNIKPFTVLSCDNIPCNGTFVRSAVMQMGARSFGAEFSEYVAQLGRFPSSMVDGITPIAYPADRDIILERFRIADKCPTVCESWRQFVIQDAFVDGERPEWDLLQEQPVEWVSSEAEIMRFENIKISLLNVPHSALSYAGRLLGLTYIHEAMGNPYIHKYIRDLMDIEITPYLTFKNKPLPLDLEEYKATLRQRFANPHTRDSLERVSQDGSTKYANQLIPIVRTYATKGTESPPIKRLACAVAAWAVSLLGKDETGRTFEVFDGRLDTLRSVLEASGIEGLCDDASLFGTNAHDLADFRRHVVAIYSSLLSVGVERTLSSLDSA</sequence>
<name>A0A5J4Z5W9_PORPP</name>